<evidence type="ECO:0000256" key="2">
    <source>
        <dbReference type="SAM" id="Phobius"/>
    </source>
</evidence>
<accession>A0A381S5H9</accession>
<feature type="domain" description="ASPIC/UnbV" evidence="3">
    <location>
        <begin position="941"/>
        <end position="1010"/>
    </location>
</feature>
<name>A0A381S5H9_9ZZZZ</name>
<feature type="transmembrane region" description="Helical" evidence="2">
    <location>
        <begin position="108"/>
        <end position="129"/>
    </location>
</feature>
<dbReference type="AlphaFoldDB" id="A0A381S5H9"/>
<sequence>MSGNRRFTILIIFLVCVACSFWLVSRYPALDTKAALSGTEAFEDPLTNEAHFHASRNADFLTRVTTTTLNWYQTNWRGMAFGLVIAAGFFTLLKYTPRQPSDKRFRNSFMGMFVGTPLGVCVNCVAPIAKGMYEAGSKMEMALAVMFSSPTLNIIVLTMLFSIFPFYMALLKLLATFVLILLIVPLISDKKLLPQENSVCEVDTSCDISNESWSEALKGVIFDYLKGLQYIFIRTTPLMLLAGVLGAVASHAWSFDKLIGVPINLANLSLISFMGTFMPLPIAFDLMLAQTLMMSGLAPAFVSTMLFTLGTFSIYSAMIIARTFSVFLAIKLFVIVFVIGVGLGYISNGFIEYRHIQWLQQYSQVVGKTSIKKASSPTNDFSLTPMNRYAPPIIFKQENITVQALQHQQRNSQEGKPFTLQKGTDIGITYSNALTPKIFLDPLFFGRGIASGDFNQDGWTDFAIATDNGFELYQNLYGKKFKKAFSNITQLKDKQAINIALVDLNNDGWLDIFLTTFNEGNFVVLNPIPVEGEITVKKVPNGDALLTSAVAFADIDQDSYLDILNGNYYLGILTRKPIKQATDQLVLNRNLDFKIQNMEGIPGQTHSILLSDFNLDNLPDLVIGNDYRVSDTYFHGKNKGEFKKIRHQDKVIPLTTQNTMSIDTGDFNNDLVPDIYLANIGMSRGLDIVSNIFGDTMKNVGLDFCESGKSVLDKNSCYRLVKLATLLNPEKQDISEKCSLLGDPEQIQECMVMRMVLVATTRKNKSLCEKISAPFILNNLVCNKYFEAQHLKISTDEEIPMQTQFNLLLSGQIDHTFKDVSKQAEISTAEWSWNARFADLDNDQWQDLYVVNGVPITQEFAANNFFHNQKGQTFKSSEQKFGLDDYDHSSSYTYLDIDRDGDLDIIANTLYGPFKVYTNHESQNNSVTFKLQDKKGNRFCLGCKIIIRYGLNGEKHQFREIKTGGGFHSYDAPLAHFGLGKTDTIKSIEITWSTGEATQIERNLPTNHEYIIQRKNNQ</sequence>
<keyword evidence="2" id="KW-0812">Transmembrane</keyword>
<dbReference type="InterPro" id="IPR028994">
    <property type="entry name" value="Integrin_alpha_N"/>
</dbReference>
<feature type="transmembrane region" description="Helical" evidence="2">
    <location>
        <begin position="265"/>
        <end position="284"/>
    </location>
</feature>
<evidence type="ECO:0000256" key="1">
    <source>
        <dbReference type="ARBA" id="ARBA00022729"/>
    </source>
</evidence>
<dbReference type="Pfam" id="PF13517">
    <property type="entry name" value="FG-GAP_3"/>
    <property type="match status" value="2"/>
</dbReference>
<dbReference type="Pfam" id="PF07593">
    <property type="entry name" value="UnbV_ASPIC"/>
    <property type="match status" value="1"/>
</dbReference>
<evidence type="ECO:0000259" key="3">
    <source>
        <dbReference type="Pfam" id="PF07593"/>
    </source>
</evidence>
<evidence type="ECO:0000313" key="4">
    <source>
        <dbReference type="EMBL" id="SUZ98714.1"/>
    </source>
</evidence>
<dbReference type="InterPro" id="IPR011519">
    <property type="entry name" value="UnbV_ASPIC"/>
</dbReference>
<dbReference type="PANTHER" id="PTHR16026:SF0">
    <property type="entry name" value="CARTILAGE ACIDIC PROTEIN 1"/>
    <property type="match status" value="1"/>
</dbReference>
<keyword evidence="2" id="KW-1133">Transmembrane helix</keyword>
<keyword evidence="1" id="KW-0732">Signal</keyword>
<protein>
    <recommendedName>
        <fullName evidence="3">ASPIC/UnbV domain-containing protein</fullName>
    </recommendedName>
</protein>
<feature type="transmembrane region" description="Helical" evidence="2">
    <location>
        <begin position="296"/>
        <end position="317"/>
    </location>
</feature>
<dbReference type="PANTHER" id="PTHR16026">
    <property type="entry name" value="CARTILAGE ACIDIC PROTEIN 1"/>
    <property type="match status" value="1"/>
</dbReference>
<dbReference type="SUPFAM" id="SSF69318">
    <property type="entry name" value="Integrin alpha N-terminal domain"/>
    <property type="match status" value="1"/>
</dbReference>
<keyword evidence="2" id="KW-0472">Membrane</keyword>
<gene>
    <name evidence="4" type="ORF">METZ01_LOCUS51568</name>
</gene>
<feature type="transmembrane region" description="Helical" evidence="2">
    <location>
        <begin position="324"/>
        <end position="346"/>
    </location>
</feature>
<proteinExistence type="predicted"/>
<reference evidence="4" key="1">
    <citation type="submission" date="2018-05" db="EMBL/GenBank/DDBJ databases">
        <authorList>
            <person name="Lanie J.A."/>
            <person name="Ng W.-L."/>
            <person name="Kazmierczak K.M."/>
            <person name="Andrzejewski T.M."/>
            <person name="Davidsen T.M."/>
            <person name="Wayne K.J."/>
            <person name="Tettelin H."/>
            <person name="Glass J.I."/>
            <person name="Rusch D."/>
            <person name="Podicherti R."/>
            <person name="Tsui H.-C.T."/>
            <person name="Winkler M.E."/>
        </authorList>
    </citation>
    <scope>NUCLEOTIDE SEQUENCE</scope>
</reference>
<feature type="transmembrane region" description="Helical" evidence="2">
    <location>
        <begin position="170"/>
        <end position="188"/>
    </location>
</feature>
<organism evidence="4">
    <name type="scientific">marine metagenome</name>
    <dbReference type="NCBI Taxonomy" id="408172"/>
    <lineage>
        <taxon>unclassified sequences</taxon>
        <taxon>metagenomes</taxon>
        <taxon>ecological metagenomes</taxon>
    </lineage>
</organism>
<dbReference type="InterPro" id="IPR013517">
    <property type="entry name" value="FG-GAP"/>
</dbReference>
<feature type="transmembrane region" description="Helical" evidence="2">
    <location>
        <begin position="231"/>
        <end position="253"/>
    </location>
</feature>
<feature type="transmembrane region" description="Helical" evidence="2">
    <location>
        <begin position="7"/>
        <end position="24"/>
    </location>
</feature>
<feature type="transmembrane region" description="Helical" evidence="2">
    <location>
        <begin position="141"/>
        <end position="163"/>
    </location>
</feature>
<dbReference type="Gene3D" id="2.130.10.130">
    <property type="entry name" value="Integrin alpha, N-terminal"/>
    <property type="match status" value="2"/>
</dbReference>
<dbReference type="EMBL" id="UINC01002631">
    <property type="protein sequence ID" value="SUZ98714.1"/>
    <property type="molecule type" value="Genomic_DNA"/>
</dbReference>
<dbReference type="InterPro" id="IPR027039">
    <property type="entry name" value="Crtac1"/>
</dbReference>
<feature type="transmembrane region" description="Helical" evidence="2">
    <location>
        <begin position="76"/>
        <end position="96"/>
    </location>
</feature>